<reference evidence="1 2" key="2">
    <citation type="journal article" date="2022" name="Mol. Biol. Evol.">
        <title>Comparative Genomics Reveals Insights into the Divergent Evolution of Astigmatic Mites and Household Pest Adaptations.</title>
        <authorList>
            <person name="Xiong Q."/>
            <person name="Wan A.T."/>
            <person name="Liu X."/>
            <person name="Fung C.S."/>
            <person name="Xiao X."/>
            <person name="Malainual N."/>
            <person name="Hou J."/>
            <person name="Wang L."/>
            <person name="Wang M."/>
            <person name="Yang K.Y."/>
            <person name="Cui Y."/>
            <person name="Leung E.L."/>
            <person name="Nong W."/>
            <person name="Shin S.K."/>
            <person name="Au S.W."/>
            <person name="Jeong K.Y."/>
            <person name="Chew F.T."/>
            <person name="Hui J.H."/>
            <person name="Leung T.F."/>
            <person name="Tungtrongchitr A."/>
            <person name="Zhong N."/>
            <person name="Liu Z."/>
            <person name="Tsui S.K."/>
        </authorList>
    </citation>
    <scope>NUCLEOTIDE SEQUENCE [LARGE SCALE GENOMIC DNA]</scope>
    <source>
        <strain evidence="1">Derp</strain>
    </source>
</reference>
<reference evidence="1 2" key="1">
    <citation type="journal article" date="2018" name="J. Allergy Clin. Immunol.">
        <title>High-quality assembly of Dermatophagoides pteronyssinus genome and transcriptome reveals a wide range of novel allergens.</title>
        <authorList>
            <person name="Liu X.Y."/>
            <person name="Yang K.Y."/>
            <person name="Wang M.Q."/>
            <person name="Kwok J.S."/>
            <person name="Zeng X."/>
            <person name="Yang Z."/>
            <person name="Xiao X.J."/>
            <person name="Lau C.P."/>
            <person name="Li Y."/>
            <person name="Huang Z.M."/>
            <person name="Ba J.G."/>
            <person name="Yim A.K."/>
            <person name="Ouyang C.Y."/>
            <person name="Ngai S.M."/>
            <person name="Chan T.F."/>
            <person name="Leung E.L."/>
            <person name="Liu L."/>
            <person name="Liu Z.G."/>
            <person name="Tsui S.K."/>
        </authorList>
    </citation>
    <scope>NUCLEOTIDE SEQUENCE [LARGE SCALE GENOMIC DNA]</scope>
    <source>
        <strain evidence="1">Derp</strain>
    </source>
</reference>
<accession>A0ABQ8IS70</accession>
<evidence type="ECO:0000313" key="1">
    <source>
        <dbReference type="EMBL" id="KAH9413037.1"/>
    </source>
</evidence>
<protein>
    <submittedName>
        <fullName evidence="1">Uncharacterized protein</fullName>
    </submittedName>
</protein>
<organism evidence="1 2">
    <name type="scientific">Dermatophagoides pteronyssinus</name>
    <name type="common">European house dust mite</name>
    <dbReference type="NCBI Taxonomy" id="6956"/>
    <lineage>
        <taxon>Eukaryota</taxon>
        <taxon>Metazoa</taxon>
        <taxon>Ecdysozoa</taxon>
        <taxon>Arthropoda</taxon>
        <taxon>Chelicerata</taxon>
        <taxon>Arachnida</taxon>
        <taxon>Acari</taxon>
        <taxon>Acariformes</taxon>
        <taxon>Sarcoptiformes</taxon>
        <taxon>Astigmata</taxon>
        <taxon>Psoroptidia</taxon>
        <taxon>Analgoidea</taxon>
        <taxon>Pyroglyphidae</taxon>
        <taxon>Dermatophagoidinae</taxon>
        <taxon>Dermatophagoides</taxon>
    </lineage>
</organism>
<comment type="caution">
    <text evidence="1">The sequence shown here is derived from an EMBL/GenBank/DDBJ whole genome shotgun (WGS) entry which is preliminary data.</text>
</comment>
<evidence type="ECO:0000313" key="2">
    <source>
        <dbReference type="Proteomes" id="UP000887458"/>
    </source>
</evidence>
<dbReference type="Proteomes" id="UP000887458">
    <property type="component" value="Unassembled WGS sequence"/>
</dbReference>
<name>A0ABQ8IS70_DERPT</name>
<sequence>MSTINKLNKDVTLLITHIPLLDRFDEIVSLSCPDLDSFIADAAAAAAADELAAAIAAATDDGI</sequence>
<keyword evidence="2" id="KW-1185">Reference proteome</keyword>
<proteinExistence type="predicted"/>
<gene>
    <name evidence="1" type="ORF">DERP_006722</name>
</gene>
<dbReference type="EMBL" id="NJHN03000123">
    <property type="protein sequence ID" value="KAH9413037.1"/>
    <property type="molecule type" value="Genomic_DNA"/>
</dbReference>